<reference evidence="2 3" key="1">
    <citation type="submission" date="2019-02" db="EMBL/GenBank/DDBJ databases">
        <title>Deep-cultivation of Planctomycetes and their phenomic and genomic characterization uncovers novel biology.</title>
        <authorList>
            <person name="Wiegand S."/>
            <person name="Jogler M."/>
            <person name="Boedeker C."/>
            <person name="Pinto D."/>
            <person name="Vollmers J."/>
            <person name="Rivas-Marin E."/>
            <person name="Kohn T."/>
            <person name="Peeters S.H."/>
            <person name="Heuer A."/>
            <person name="Rast P."/>
            <person name="Oberbeckmann S."/>
            <person name="Bunk B."/>
            <person name="Jeske O."/>
            <person name="Meyerdierks A."/>
            <person name="Storesund J.E."/>
            <person name="Kallscheuer N."/>
            <person name="Luecker S."/>
            <person name="Lage O.M."/>
            <person name="Pohl T."/>
            <person name="Merkel B.J."/>
            <person name="Hornburger P."/>
            <person name="Mueller R.-W."/>
            <person name="Bruemmer F."/>
            <person name="Labrenz M."/>
            <person name="Spormann A.M."/>
            <person name="Op den Camp H."/>
            <person name="Overmann J."/>
            <person name="Amann R."/>
            <person name="Jetten M.S.M."/>
            <person name="Mascher T."/>
            <person name="Medema M.H."/>
            <person name="Devos D.P."/>
            <person name="Kaster A.-K."/>
            <person name="Ovreas L."/>
            <person name="Rohde M."/>
            <person name="Galperin M.Y."/>
            <person name="Jogler C."/>
        </authorList>
    </citation>
    <scope>NUCLEOTIDE SEQUENCE [LARGE SCALE GENOMIC DNA]</scope>
    <source>
        <strain evidence="2 3">K23_9</strain>
    </source>
</reference>
<keyword evidence="1" id="KW-0472">Membrane</keyword>
<sequence>MANQQAASAGGKVHGGVTRQVFINFMGGLLVTATAGSAGFFKLAEPSELKSCTDSRVSVFEPRISAANKTDVSIEGDVLKAEQVFAPGEVTMTLDWLWNYKIDGLKDRDGRHYEAYFDANFFSGITKRGALYVNGHSVGHGKLVFGKEIIFLCTLNDGEFIDLVLLEPLQWSDRRREEVGDNPVDSAVLEHSKPPIALHYSRTKSSPLDPVSFEANGIVDLDIDIALFGERRLNENDESFVVRIGDMVRCKSRFECIGDRLTLYVPNLGGVWLQINPSTFGRESAAHGPLYNQEKLIGYFHAANTGGDIDLTCYGVDDRHNVILRARCPALKKSG</sequence>
<feature type="transmembrane region" description="Helical" evidence="1">
    <location>
        <begin position="21"/>
        <end position="41"/>
    </location>
</feature>
<keyword evidence="1" id="KW-0812">Transmembrane</keyword>
<evidence type="ECO:0000313" key="3">
    <source>
        <dbReference type="Proteomes" id="UP000319817"/>
    </source>
</evidence>
<organism evidence="2 3">
    <name type="scientific">Stieleria marina</name>
    <dbReference type="NCBI Taxonomy" id="1930275"/>
    <lineage>
        <taxon>Bacteria</taxon>
        <taxon>Pseudomonadati</taxon>
        <taxon>Planctomycetota</taxon>
        <taxon>Planctomycetia</taxon>
        <taxon>Pirellulales</taxon>
        <taxon>Pirellulaceae</taxon>
        <taxon>Stieleria</taxon>
    </lineage>
</organism>
<evidence type="ECO:0000313" key="2">
    <source>
        <dbReference type="EMBL" id="QDT08702.1"/>
    </source>
</evidence>
<proteinExistence type="predicted"/>
<name>A0A517NNL1_9BACT</name>
<protein>
    <submittedName>
        <fullName evidence="2">Uncharacterized protein</fullName>
    </submittedName>
</protein>
<dbReference type="EMBL" id="CP036526">
    <property type="protein sequence ID" value="QDT08702.1"/>
    <property type="molecule type" value="Genomic_DNA"/>
</dbReference>
<dbReference type="Proteomes" id="UP000319817">
    <property type="component" value="Chromosome"/>
</dbReference>
<dbReference type="RefSeq" id="WP_145416199.1">
    <property type="nucleotide sequence ID" value="NZ_CP036526.1"/>
</dbReference>
<dbReference type="AlphaFoldDB" id="A0A517NNL1"/>
<accession>A0A517NNL1</accession>
<keyword evidence="1" id="KW-1133">Transmembrane helix</keyword>
<evidence type="ECO:0000256" key="1">
    <source>
        <dbReference type="SAM" id="Phobius"/>
    </source>
</evidence>
<keyword evidence="3" id="KW-1185">Reference proteome</keyword>
<gene>
    <name evidence="2" type="ORF">K239x_06430</name>
</gene>